<dbReference type="SMART" id="SM01360">
    <property type="entry name" value="A2M"/>
    <property type="match status" value="1"/>
</dbReference>
<keyword evidence="3" id="KW-0378">Hydrolase</keyword>
<dbReference type="InterPro" id="IPR051802">
    <property type="entry name" value="YfhM-like"/>
</dbReference>
<feature type="domain" description="Alpha-2-macroglobulin" evidence="2">
    <location>
        <begin position="1402"/>
        <end position="1490"/>
    </location>
</feature>
<dbReference type="SUPFAM" id="SSF49464">
    <property type="entry name" value="Carboxypeptidase regulatory domain-like"/>
    <property type="match status" value="2"/>
</dbReference>
<evidence type="ECO:0000313" key="3">
    <source>
        <dbReference type="EMBL" id="MEN7547446.1"/>
    </source>
</evidence>
<comment type="caution">
    <text evidence="3">The sequence shown here is derived from an EMBL/GenBank/DDBJ whole genome shotgun (WGS) entry which is preliminary data.</text>
</comment>
<name>A0AAW9S9R7_9BACT</name>
<dbReference type="Pfam" id="PF07715">
    <property type="entry name" value="Plug"/>
    <property type="match status" value="1"/>
</dbReference>
<reference evidence="3 4" key="1">
    <citation type="submission" date="2024-04" db="EMBL/GenBank/DDBJ databases">
        <title>Novel genus in family Flammeovirgaceae.</title>
        <authorList>
            <person name="Nguyen T.H."/>
            <person name="Vuong T.Q."/>
            <person name="Le H."/>
            <person name="Kim S.-G."/>
        </authorList>
    </citation>
    <scope>NUCLEOTIDE SEQUENCE [LARGE SCALE GENOMIC DNA]</scope>
    <source>
        <strain evidence="3 4">JCM 23209</strain>
    </source>
</reference>
<sequence>MYNKLYLSILLLFGLNSTSFSQPLPKSRFDSHYTYLYQLNYEQARQLYQTHGQLDIQDLSLYHTLVDSFQTDSSYLNQLPPGYYLSVSAKSNKLEVGFLPVHRLDIKMLNNQTDLNFLVHDEQGNLMKAAEVVLGKKKISFDPTTQSYKLRKTQKEGLLTISYQGHTDFYYIEKAKNNSWFKRTSKGILYGVPLRYIWLPPVGFVRSITRSIRWGSPQGWLRPIWAIFTDDYRRYSDKSGNYKGYITFNKPKYLPGDTVKLKFYLAKKSGRAIKKPLDVFVKPSYNKKVNLGSVKPYQKGGYAFEFILHDSLGLKLDRSYSIEVKRKKQQLLSGWFKFEDYELEDYTLKTRLLKKEHHQGEKQALMVKAEDSNRMNILDGRVRLLVRPESIYRFHQDHVFVPDTLWAFEQKLEAVGETKIALVDSLFHDISARYQVEVQSLNGNNEMYTQRLNAEFKHETPPLKLSLEADSLQVNLSEAIRKGMVKGYGREGQLLFQQQVKQKAGLKVSPFVSEYLLSADSLEERLTLRSETPLLNCYTNRTRDSVHITMDNPRKLPFWYSIYRGNSLVQEGMDSSLHFSCKAKPAERYFISYQYLWNGKTEEKNYSIPYGDKGLNIEVKQKQVVSPGEEVKVHLKVTDERNKPVPKTDVTALAYSAKFKSEQSTGLPVWKKEQKGRTYINEFHKRKNPWLQKDWTDTLNYDAWRLRMGLDTLAFYRFLYPDSGLYTQYIPSQDSIAQVSPFVSQHGRLLHSYLVYIDDELVYFSEVDGPNPYAFEMDTGYHTIKIRTFDQLVEMKKVYLKPSHKLVLNLDLNAPLPPGFGVWQKETQLETHEVKRLNNSLLKIRHKRSDKRSYFQQGDRIYELPHPLPSDSSPKSYLVGPFKARNLKYSRGSQFETEFVFEPNFEYEIDKNRIRQRYSKDIISKPYPLRNKEMYPRIYDWVKRIQNPRPYSPTVLISHLVNTAPDLTFPKKTGKLKVQFTNLTMPKIEKILLFKEGDPVVYLNNRYNREWKKINEGTYQMLLLLDSNRYYYQKDIHIQANGLNFYRFHPQDWQSIDITQWLALSSDSIVTAACSPEGLVQGYVTDTVNKPVLGAYVSLKGERQGVYTGPLGKFSIVAKPGDTLYVQSQEMAPVILPVVDQQVKRIRMKRLSSMVLKEVIVMGYAAKERRSLTSSISTSGGSGKNQEVASENAQGLMRRFSGKVMDKHMEIGLPGVNVLVKGTDIGTVTDMDGAYSIEAPIGSTLYFSYVGFKPLELMTSGGIPSTIMMEEDSHNLEEVVVTGYSVSGALQGGAAGVQVESTTAPRILIRGSSSLVASSTPLVIVDGVLTELSLDDLSPDQIHSMDILQGAQATALYGSKASGGVVIVTTGKAVGKIAEDGSMVTPRESQQNSLRSNFSDYAYWQPSLTTDRQGEVEFTTTFPDDIGGWDTQVLAIRGKRTGQVSGLVKSFKSVVATLAVPRFAIEGDSVAMIGKTLNYTEDSFDIQTEFEINGKPVFRNEKLLVNSEIDSCMHGVNGRDSVQVKYTMQKDGGYFDGELRKVPVYPQGVKETVGNFLVLQTDTVLNLILPYEEVSTQLYLQSSALEVMLNELEHIQEYPYACNEQTASKLMAYLLEKEIRESLQQPFLHEKQIEKLLKRLIDAQKENGSWGWWPASSESLRMTTYVASVLLKARETGYLPESALYTTTDYLQENLNNIRRTNKLNTLSILAKLNAPVYFEKHLDELATDTTLTLTEYLQLQLLRKQHHLPYEVDTLKSLKKETLMGGLYFGEENFHWDANAVHTTLWAYQLLKGEEGYESYLNKMAMYFLEKRNGGYWRNTFESAKILATLLPGYMKGKKIEHHQNSVRLTGNIEEEITEFPYALKIPAGQKVQLVKKGDLPIFLQYSQSFWNNTPDPNKEYFDISSLFENNQDSVVNLEAGKVINLQVKVKVKKKAEYVMIEVPIPAGCTYDRKERGWGYKEVHREYFKEKVAIFCESLSPGEYTFEVPLQSRFKGVYHLNPAKAELMYFPVFYGRNGMKKVHLK</sequence>
<proteinExistence type="predicted"/>
<dbReference type="Proteomes" id="UP001403385">
    <property type="component" value="Unassembled WGS sequence"/>
</dbReference>
<dbReference type="GO" id="GO:0004866">
    <property type="term" value="F:endopeptidase inhibitor activity"/>
    <property type="evidence" value="ECO:0007669"/>
    <property type="project" value="InterPro"/>
</dbReference>
<dbReference type="Pfam" id="PF17973">
    <property type="entry name" value="bMG10"/>
    <property type="match status" value="1"/>
</dbReference>
<keyword evidence="1" id="KW-0732">Signal</keyword>
<gene>
    <name evidence="3" type="ORF">AAG747_05985</name>
</gene>
<dbReference type="PANTHER" id="PTHR40094:SF1">
    <property type="entry name" value="UBIQUITIN DOMAIN-CONTAINING PROTEIN"/>
    <property type="match status" value="1"/>
</dbReference>
<protein>
    <submittedName>
        <fullName evidence="3">Carboxypeptidase-like regulatory domain-containing protein</fullName>
    </submittedName>
</protein>
<dbReference type="Gene3D" id="2.170.130.10">
    <property type="entry name" value="TonB-dependent receptor, plug domain"/>
    <property type="match status" value="1"/>
</dbReference>
<dbReference type="InterPro" id="IPR008930">
    <property type="entry name" value="Terpenoid_cyclase/PrenylTrfase"/>
</dbReference>
<dbReference type="Gene3D" id="2.60.40.1930">
    <property type="match status" value="1"/>
</dbReference>
<dbReference type="InterPro" id="IPR001599">
    <property type="entry name" value="Macroglobln_a2"/>
</dbReference>
<dbReference type="SUPFAM" id="SSF56935">
    <property type="entry name" value="Porins"/>
    <property type="match status" value="1"/>
</dbReference>
<feature type="chain" id="PRO_5043936954" evidence="1">
    <location>
        <begin position="22"/>
        <end position="2026"/>
    </location>
</feature>
<dbReference type="EMBL" id="JBDKWZ010000003">
    <property type="protein sequence ID" value="MEN7547446.1"/>
    <property type="molecule type" value="Genomic_DNA"/>
</dbReference>
<keyword evidence="4" id="KW-1185">Reference proteome</keyword>
<dbReference type="Gene3D" id="1.50.10.20">
    <property type="match status" value="1"/>
</dbReference>
<dbReference type="InterPro" id="IPR008969">
    <property type="entry name" value="CarboxyPept-like_regulatory"/>
</dbReference>
<evidence type="ECO:0000313" key="4">
    <source>
        <dbReference type="Proteomes" id="UP001403385"/>
    </source>
</evidence>
<dbReference type="InterPro" id="IPR012910">
    <property type="entry name" value="Plug_dom"/>
</dbReference>
<organism evidence="3 4">
    <name type="scientific">Rapidithrix thailandica</name>
    <dbReference type="NCBI Taxonomy" id="413964"/>
    <lineage>
        <taxon>Bacteria</taxon>
        <taxon>Pseudomonadati</taxon>
        <taxon>Bacteroidota</taxon>
        <taxon>Cytophagia</taxon>
        <taxon>Cytophagales</taxon>
        <taxon>Flammeovirgaceae</taxon>
        <taxon>Rapidithrix</taxon>
    </lineage>
</organism>
<dbReference type="RefSeq" id="WP_346820234.1">
    <property type="nucleotide sequence ID" value="NZ_JBDKWZ010000003.1"/>
</dbReference>
<dbReference type="InterPro" id="IPR041246">
    <property type="entry name" value="Bact_MG10"/>
</dbReference>
<feature type="signal peptide" evidence="1">
    <location>
        <begin position="1"/>
        <end position="21"/>
    </location>
</feature>
<dbReference type="Pfam" id="PF13715">
    <property type="entry name" value="CarbopepD_reg_2"/>
    <property type="match status" value="1"/>
</dbReference>
<dbReference type="SUPFAM" id="SSF48239">
    <property type="entry name" value="Terpenoid cyclases/Protein prenyltransferases"/>
    <property type="match status" value="1"/>
</dbReference>
<dbReference type="GO" id="GO:0004180">
    <property type="term" value="F:carboxypeptidase activity"/>
    <property type="evidence" value="ECO:0007669"/>
    <property type="project" value="UniProtKB-KW"/>
</dbReference>
<evidence type="ECO:0000256" key="1">
    <source>
        <dbReference type="SAM" id="SignalP"/>
    </source>
</evidence>
<dbReference type="Pfam" id="PF00207">
    <property type="entry name" value="A2M"/>
    <property type="match status" value="1"/>
</dbReference>
<keyword evidence="3" id="KW-0645">Protease</keyword>
<dbReference type="PANTHER" id="PTHR40094">
    <property type="entry name" value="ALPHA-2-MACROGLOBULIN HOMOLOG"/>
    <property type="match status" value="1"/>
</dbReference>
<accession>A0AAW9S9R7</accession>
<dbReference type="InterPro" id="IPR037066">
    <property type="entry name" value="Plug_dom_sf"/>
</dbReference>
<keyword evidence="3" id="KW-0121">Carboxypeptidase</keyword>
<evidence type="ECO:0000259" key="2">
    <source>
        <dbReference type="SMART" id="SM01360"/>
    </source>
</evidence>